<feature type="chain" id="PRO_5046853049" evidence="4">
    <location>
        <begin position="20"/>
        <end position="202"/>
    </location>
</feature>
<evidence type="ECO:0000313" key="6">
    <source>
        <dbReference type="Proteomes" id="UP001396898"/>
    </source>
</evidence>
<feature type="region of interest" description="Disordered" evidence="3">
    <location>
        <begin position="21"/>
        <end position="159"/>
    </location>
</feature>
<keyword evidence="6" id="KW-1185">Reference proteome</keyword>
<dbReference type="PANTHER" id="PTHR42104:SF1">
    <property type="entry name" value="EXTRACELLULAR GUANYL-SPECIFIC RIBONUCLEASE RNTA (AFU_ORTHOLOGUE AFUA_4G03230)"/>
    <property type="match status" value="1"/>
</dbReference>
<feature type="compositionally biased region" description="Polar residues" evidence="3">
    <location>
        <begin position="24"/>
        <end position="37"/>
    </location>
</feature>
<dbReference type="EMBL" id="JAQQWI010000012">
    <property type="protein sequence ID" value="KAK8015862.1"/>
    <property type="molecule type" value="Genomic_DNA"/>
</dbReference>
<evidence type="ECO:0000313" key="5">
    <source>
        <dbReference type="EMBL" id="KAK8015862.1"/>
    </source>
</evidence>
<protein>
    <submittedName>
        <fullName evidence="5">Uncharacterized protein</fullName>
    </submittedName>
</protein>
<organism evidence="5 6">
    <name type="scientific">Apiospora marii</name>
    <dbReference type="NCBI Taxonomy" id="335849"/>
    <lineage>
        <taxon>Eukaryota</taxon>
        <taxon>Fungi</taxon>
        <taxon>Dikarya</taxon>
        <taxon>Ascomycota</taxon>
        <taxon>Pezizomycotina</taxon>
        <taxon>Sordariomycetes</taxon>
        <taxon>Xylariomycetidae</taxon>
        <taxon>Amphisphaeriales</taxon>
        <taxon>Apiosporaceae</taxon>
        <taxon>Apiospora</taxon>
    </lineage>
</organism>
<feature type="compositionally biased region" description="Pro residues" evidence="3">
    <location>
        <begin position="75"/>
        <end position="116"/>
    </location>
</feature>
<reference evidence="5 6" key="1">
    <citation type="submission" date="2023-01" db="EMBL/GenBank/DDBJ databases">
        <title>Analysis of 21 Apiospora genomes using comparative genomics revels a genus with tremendous synthesis potential of carbohydrate active enzymes and secondary metabolites.</title>
        <authorList>
            <person name="Sorensen T."/>
        </authorList>
    </citation>
    <scope>NUCLEOTIDE SEQUENCE [LARGE SCALE GENOMIC DNA]</scope>
    <source>
        <strain evidence="5 6">CBS 20057</strain>
    </source>
</reference>
<evidence type="ECO:0000256" key="2">
    <source>
        <dbReference type="ARBA" id="ARBA00022801"/>
    </source>
</evidence>
<name>A0ABR1RM37_9PEZI</name>
<dbReference type="SUPFAM" id="SSF53933">
    <property type="entry name" value="Microbial ribonucleases"/>
    <property type="match status" value="1"/>
</dbReference>
<evidence type="ECO:0000256" key="1">
    <source>
        <dbReference type="ARBA" id="ARBA00022722"/>
    </source>
</evidence>
<dbReference type="PANTHER" id="PTHR42104">
    <property type="entry name" value="EXTRACELLULAR GUANYL-SPECIFIC RIBONUCLEASE RNTA (AFU_ORTHOLOGUE AFUA_4G03230)"/>
    <property type="match status" value="1"/>
</dbReference>
<feature type="signal peptide" evidence="4">
    <location>
        <begin position="1"/>
        <end position="19"/>
    </location>
</feature>
<accession>A0ABR1RM37</accession>
<proteinExistence type="predicted"/>
<keyword evidence="2" id="KW-0378">Hydrolase</keyword>
<gene>
    <name evidence="5" type="ORF">PG991_008750</name>
</gene>
<keyword evidence="1" id="KW-0540">Nuclease</keyword>
<feature type="compositionally biased region" description="Basic residues" evidence="3">
    <location>
        <begin position="58"/>
        <end position="73"/>
    </location>
</feature>
<evidence type="ECO:0000256" key="4">
    <source>
        <dbReference type="SAM" id="SignalP"/>
    </source>
</evidence>
<evidence type="ECO:0000256" key="3">
    <source>
        <dbReference type="SAM" id="MobiDB-lite"/>
    </source>
</evidence>
<dbReference type="Gene3D" id="3.10.450.30">
    <property type="entry name" value="Microbial ribonucleases"/>
    <property type="match status" value="1"/>
</dbReference>
<keyword evidence="4" id="KW-0732">Signal</keyword>
<dbReference type="Proteomes" id="UP001396898">
    <property type="component" value="Unassembled WGS sequence"/>
</dbReference>
<sequence length="202" mass="21930">MKFQLLNVALAACVALASALPVSDTDSPCKSEPSPSRTRAAFPSKPSAAPQEGDHRSPAKRRRRHQGRHHGRRPLPLPHQGPRQPARPPLHPAEPPSPPPVPEIPDIPDIPTPPGVPGFRRSLPDDDDDAGDSLPGLAARNSKALQHFPMKNGKSAYNGGKVKDERVMYWMDKGDDSLEYAGLWTHEGAPAKGQFVKCTETF</sequence>
<comment type="caution">
    <text evidence="5">The sequence shown here is derived from an EMBL/GenBank/DDBJ whole genome shotgun (WGS) entry which is preliminary data.</text>
</comment>
<dbReference type="InterPro" id="IPR016191">
    <property type="entry name" value="Ribonuclease/ribotoxin"/>
</dbReference>